<dbReference type="AlphaFoldDB" id="A0A451EPU6"/>
<organism evidence="7 8">
    <name type="scientific">Entomomonas moraniae</name>
    <dbReference type="NCBI Taxonomy" id="2213226"/>
    <lineage>
        <taxon>Bacteria</taxon>
        <taxon>Pseudomonadati</taxon>
        <taxon>Pseudomonadota</taxon>
        <taxon>Gammaproteobacteria</taxon>
        <taxon>Pseudomonadales</taxon>
        <taxon>Pseudomonadaceae</taxon>
        <taxon>Entomomonas</taxon>
    </lineage>
</organism>
<reference evidence="8" key="1">
    <citation type="submission" date="2018-06" db="EMBL/GenBank/DDBJ databases">
        <title>Complete genome of Pseudomonas insecticola strain QZS01.</title>
        <authorList>
            <person name="Wang J."/>
            <person name="Su Q."/>
        </authorList>
    </citation>
    <scope>NUCLEOTIDE SEQUENCE [LARGE SCALE GENOMIC DNA]</scope>
    <source>
        <strain evidence="8">QZS01</strain>
    </source>
</reference>
<dbReference type="GO" id="GO:0022857">
    <property type="term" value="F:transmembrane transporter activity"/>
    <property type="evidence" value="ECO:0007669"/>
    <property type="project" value="InterPro"/>
</dbReference>
<feature type="transmembrane region" description="Helical" evidence="5">
    <location>
        <begin position="269"/>
        <end position="285"/>
    </location>
</feature>
<feature type="region of interest" description="Disordered" evidence="4">
    <location>
        <begin position="412"/>
        <end position="450"/>
    </location>
</feature>
<dbReference type="RefSeq" id="WP_127164526.1">
    <property type="nucleotide sequence ID" value="NZ_CP029822.1"/>
</dbReference>
<feature type="compositionally biased region" description="Basic and acidic residues" evidence="4">
    <location>
        <begin position="431"/>
        <end position="450"/>
    </location>
</feature>
<dbReference type="Proteomes" id="UP000273143">
    <property type="component" value="Chromosome"/>
</dbReference>
<feature type="transmembrane region" description="Helical" evidence="5">
    <location>
        <begin position="98"/>
        <end position="119"/>
    </location>
</feature>
<proteinExistence type="predicted"/>
<dbReference type="CDD" id="cd17477">
    <property type="entry name" value="MFS_YcaD_like"/>
    <property type="match status" value="1"/>
</dbReference>
<feature type="transmembrane region" description="Helical" evidence="5">
    <location>
        <begin position="355"/>
        <end position="372"/>
    </location>
</feature>
<feature type="transmembrane region" description="Helical" evidence="5">
    <location>
        <begin position="163"/>
        <end position="183"/>
    </location>
</feature>
<gene>
    <name evidence="7" type="ORF">DM558_14155</name>
</gene>
<dbReference type="PANTHER" id="PTHR23521">
    <property type="entry name" value="TRANSPORTER MFS SUPERFAMILY"/>
    <property type="match status" value="1"/>
</dbReference>
<dbReference type="Pfam" id="PF07690">
    <property type="entry name" value="MFS_1"/>
    <property type="match status" value="1"/>
</dbReference>
<evidence type="ECO:0000313" key="7">
    <source>
        <dbReference type="EMBL" id="AZS51839.1"/>
    </source>
</evidence>
<evidence type="ECO:0000256" key="2">
    <source>
        <dbReference type="ARBA" id="ARBA00022989"/>
    </source>
</evidence>
<sequence length="450" mass="48743">MTNNPIYTFPAIYLATMLMLAGSGLFTTYLGLRLTADGVSEMIIGSLTTAYYAGLVVGAKIAHRLIANFGHIRSYVACAGLATIATLAYVMIDNLTVWIALRFVLGIVMMNQYTVLESWLNEQAENNQRGLAFAGYMIATDLGLMLGQGYLQQVPILDYKPLIMIAMLFAACLIPIAMTRRVHPAKIAAAPLEIGFFWSKVPQALAMIFLVGIMVGSFYGLSAVYASKMGLDTSNASLFVMVCIAAGFLSQWPMGWLSDHFNRPKLIRINALLFAVCVIPLWGFFDLSTTLMMSCGFLGGIFLFTFYPLAIAFANDNVEQSKRVALSALLLATYGIGASIGPMLIGVLMEYFKPGAYYIASSIVATLIAICVRPNKVKYAEGEPVQHVVVTRTVSTMGATLDPRIDEVPEELVVEAPANIGRSDGAEDPSNNDKESAPPHEGDSSSEPKQ</sequence>
<feature type="transmembrane region" description="Helical" evidence="5">
    <location>
        <begin position="74"/>
        <end position="92"/>
    </location>
</feature>
<dbReference type="FunFam" id="1.20.1250.20:FF:000327">
    <property type="entry name" value="Transporter, MFS superfamily"/>
    <property type="match status" value="1"/>
</dbReference>
<evidence type="ECO:0000256" key="4">
    <source>
        <dbReference type="SAM" id="MobiDB-lite"/>
    </source>
</evidence>
<evidence type="ECO:0000256" key="1">
    <source>
        <dbReference type="ARBA" id="ARBA00022692"/>
    </source>
</evidence>
<keyword evidence="2 5" id="KW-1133">Transmembrane helix</keyword>
<feature type="transmembrane region" description="Helical" evidence="5">
    <location>
        <begin position="42"/>
        <end position="62"/>
    </location>
</feature>
<evidence type="ECO:0000259" key="6">
    <source>
        <dbReference type="PROSITE" id="PS50850"/>
    </source>
</evidence>
<dbReference type="KEGG" id="emo:DM558_14155"/>
<feature type="transmembrane region" description="Helical" evidence="5">
    <location>
        <begin position="131"/>
        <end position="151"/>
    </location>
</feature>
<dbReference type="InterPro" id="IPR036259">
    <property type="entry name" value="MFS_trans_sf"/>
</dbReference>
<dbReference type="InterPro" id="IPR047200">
    <property type="entry name" value="MFS_YcaD-like"/>
</dbReference>
<dbReference type="PANTHER" id="PTHR23521:SF3">
    <property type="entry name" value="MFS TRANSPORTER"/>
    <property type="match status" value="1"/>
</dbReference>
<dbReference type="InterPro" id="IPR020846">
    <property type="entry name" value="MFS_dom"/>
</dbReference>
<dbReference type="EMBL" id="CP029822">
    <property type="protein sequence ID" value="AZS51839.1"/>
    <property type="molecule type" value="Genomic_DNA"/>
</dbReference>
<dbReference type="Gene3D" id="1.20.1250.20">
    <property type="entry name" value="MFS general substrate transporter like domains"/>
    <property type="match status" value="2"/>
</dbReference>
<dbReference type="InterPro" id="IPR011701">
    <property type="entry name" value="MFS"/>
</dbReference>
<feature type="transmembrane region" description="Helical" evidence="5">
    <location>
        <begin position="291"/>
        <end position="314"/>
    </location>
</feature>
<feature type="domain" description="Major facilitator superfamily (MFS) profile" evidence="6">
    <location>
        <begin position="8"/>
        <end position="377"/>
    </location>
</feature>
<feature type="transmembrane region" description="Helical" evidence="5">
    <location>
        <begin position="204"/>
        <end position="226"/>
    </location>
</feature>
<accession>A0A451EPU6</accession>
<keyword evidence="8" id="KW-1185">Reference proteome</keyword>
<dbReference type="PROSITE" id="PS50850">
    <property type="entry name" value="MFS"/>
    <property type="match status" value="1"/>
</dbReference>
<evidence type="ECO:0000313" key="8">
    <source>
        <dbReference type="Proteomes" id="UP000273143"/>
    </source>
</evidence>
<protein>
    <submittedName>
        <fullName evidence="7">MFS transporter</fullName>
    </submittedName>
</protein>
<feature type="transmembrane region" description="Helical" evidence="5">
    <location>
        <begin position="238"/>
        <end position="257"/>
    </location>
</feature>
<dbReference type="GO" id="GO:0005886">
    <property type="term" value="C:plasma membrane"/>
    <property type="evidence" value="ECO:0007669"/>
    <property type="project" value="TreeGrafter"/>
</dbReference>
<dbReference type="SUPFAM" id="SSF103473">
    <property type="entry name" value="MFS general substrate transporter"/>
    <property type="match status" value="1"/>
</dbReference>
<feature type="transmembrane region" description="Helical" evidence="5">
    <location>
        <begin position="326"/>
        <end position="349"/>
    </location>
</feature>
<feature type="transmembrane region" description="Helical" evidence="5">
    <location>
        <begin position="12"/>
        <end position="30"/>
    </location>
</feature>
<keyword evidence="3 5" id="KW-0472">Membrane</keyword>
<name>A0A451EPU6_9GAMM</name>
<keyword evidence="1 5" id="KW-0812">Transmembrane</keyword>
<evidence type="ECO:0000256" key="3">
    <source>
        <dbReference type="ARBA" id="ARBA00023136"/>
    </source>
</evidence>
<evidence type="ECO:0000256" key="5">
    <source>
        <dbReference type="SAM" id="Phobius"/>
    </source>
</evidence>